<dbReference type="InterPro" id="IPR011006">
    <property type="entry name" value="CheY-like_superfamily"/>
</dbReference>
<dbReference type="InterPro" id="IPR035965">
    <property type="entry name" value="PAS-like_dom_sf"/>
</dbReference>
<dbReference type="Gene3D" id="2.10.70.100">
    <property type="match status" value="1"/>
</dbReference>
<feature type="domain" description="PAS" evidence="21">
    <location>
        <begin position="422"/>
        <end position="492"/>
    </location>
</feature>
<keyword evidence="11" id="KW-0547">Nucleotide-binding</keyword>
<evidence type="ECO:0000256" key="1">
    <source>
        <dbReference type="ARBA" id="ARBA00000085"/>
    </source>
</evidence>
<evidence type="ECO:0000256" key="9">
    <source>
        <dbReference type="ARBA" id="ARBA00022692"/>
    </source>
</evidence>
<gene>
    <name evidence="23" type="ORF">ENR64_27140</name>
</gene>
<comment type="caution">
    <text evidence="23">The sequence shown here is derived from an EMBL/GenBank/DDBJ whole genome shotgun (WGS) entry which is preliminary data.</text>
</comment>
<evidence type="ECO:0000256" key="4">
    <source>
        <dbReference type="ARBA" id="ARBA00012438"/>
    </source>
</evidence>
<sequence>MMALWRFLLLEDSPHDAEVVQATLTQAGINYEVLHVVTRDEFIRALEATAFDLILADYSLPDFDGIAALEIAHQRHPETPFIFVSASLGEERAIETLKQGATDYVLKQRLERLVPAVNRALQEAEERRDRKRAEHLLVEQKQLLELIATGHTLDQCLSAVCTSMSRLAPGTKVCFLLADADRCRFTRSITPGFAPTFGAGLKDAPINDLCIGTCGEAVYQGKSIGCADIQNDTRWSEYWRDHCISHGILACYSAPVFGKEGLPLGSLMLCFAEVRQPSNWEYQLASFGTQIASIALERDREALALHQSENRLRAVASNLPGGAVFIVDHQLRYQLAEGKALASAGMTSADLVGKTLWEALEPELADRYEQSYRQALKGEPYQIEHHSHNRYYISHGVPLYGDRGEVEAVLAMSYDITERKRVEQERERFLALGSDLLVIVGNDGYFRWVSPTFERTLGWTLEEMTTRPWVDFLHPDDIEPALAEANSLFSGSQTVAFENRYRHKDGSYRWFLWNAQTYIEEQVIYGAAVDITAAKTLEATRKAAKVTLQDSEERLRLALLAAQQGIWDWDLRTQVLTWDERCKQMFGLSPDVPVSYEWHLAAIHSDDRERVQTASKTALQNQSDFNEEYRTLHPDGTMRWILAQGRGYYDAAGKPYRMSGIVMDITDRKQADQEREKLLQREQAAREEAERANRIKDEFLAVLSHELRSPLNPILGWSNLLRSGRLDAERTDYALATIERNAKLQVQLIEDLLDVSRILRGKLNLAMAPVDLPTTISAAIETVQLAAEAKSIQIQTVFESGIGRVLGDAARLQQITWNLLTNAVKFTAAGGKVEVRLEQVESNAPEGTTSTPAQESYPYAQITIKDTGRGIHPDFLPYVFEYFRQADSTTTRKFGGLGLGLAIVRHLVELHGGTVDADSLGEGQGATFTVRIPLQQKGMSETKPEQGDLHFSVSSQQHPLARCHVLLVDDDTDTRNLVAFTLEQSGAIVVCAVSAIEALQVFSQQQFDVLVSDVGMPDMDGYDLMRQIRSRPPEQGGNIPAVVLTAYAGERDRQQALDAGFQAHLAKPIEPEKVVKLITYLLQKSNEPCNFNLL</sequence>
<dbReference type="InterPro" id="IPR004358">
    <property type="entry name" value="Sig_transdc_His_kin-like_C"/>
</dbReference>
<dbReference type="Pfam" id="PF08447">
    <property type="entry name" value="PAS_3"/>
    <property type="match status" value="2"/>
</dbReference>
<evidence type="ECO:0000256" key="3">
    <source>
        <dbReference type="ARBA" id="ARBA00006402"/>
    </source>
</evidence>
<dbReference type="InterPro" id="IPR003594">
    <property type="entry name" value="HATPase_dom"/>
</dbReference>
<feature type="coiled-coil region" evidence="18">
    <location>
        <begin position="668"/>
        <end position="695"/>
    </location>
</feature>
<dbReference type="Pfam" id="PF00072">
    <property type="entry name" value="Response_reg"/>
    <property type="match status" value="2"/>
</dbReference>
<evidence type="ECO:0000256" key="11">
    <source>
        <dbReference type="ARBA" id="ARBA00022741"/>
    </source>
</evidence>
<keyword evidence="5" id="KW-1003">Cell membrane</keyword>
<dbReference type="FunFam" id="2.10.70.100:FF:000001">
    <property type="entry name" value="Sensory transduction histidine kinase"/>
    <property type="match status" value="1"/>
</dbReference>
<dbReference type="AlphaFoldDB" id="A0A7C3PJD7"/>
<feature type="domain" description="Response regulatory" evidence="20">
    <location>
        <begin position="6"/>
        <end position="122"/>
    </location>
</feature>
<feature type="domain" description="PAS" evidence="21">
    <location>
        <begin position="551"/>
        <end position="622"/>
    </location>
</feature>
<organism evidence="23">
    <name type="scientific">Oscillatoriales cyanobacterium SpSt-418</name>
    <dbReference type="NCBI Taxonomy" id="2282169"/>
    <lineage>
        <taxon>Bacteria</taxon>
        <taxon>Bacillati</taxon>
        <taxon>Cyanobacteriota</taxon>
        <taxon>Cyanophyceae</taxon>
        <taxon>Oscillatoriophycideae</taxon>
        <taxon>Oscillatoriales</taxon>
    </lineage>
</organism>
<dbReference type="InterPro" id="IPR005467">
    <property type="entry name" value="His_kinase_dom"/>
</dbReference>
<keyword evidence="6" id="KW-0997">Cell inner membrane</keyword>
<dbReference type="Gene3D" id="1.10.287.130">
    <property type="match status" value="1"/>
</dbReference>
<dbReference type="Gene3D" id="3.30.565.10">
    <property type="entry name" value="Histidine kinase-like ATPase, C-terminal domain"/>
    <property type="match status" value="1"/>
</dbReference>
<comment type="subcellular location">
    <subcellularLocation>
        <location evidence="2">Cell inner membrane</location>
        <topology evidence="2">Multi-pass membrane protein</topology>
    </subcellularLocation>
</comment>
<evidence type="ECO:0000256" key="7">
    <source>
        <dbReference type="ARBA" id="ARBA00022553"/>
    </source>
</evidence>
<evidence type="ECO:0000256" key="15">
    <source>
        <dbReference type="ARBA" id="ARBA00023136"/>
    </source>
</evidence>
<evidence type="ECO:0000256" key="8">
    <source>
        <dbReference type="ARBA" id="ARBA00022679"/>
    </source>
</evidence>
<dbReference type="SUPFAM" id="SSF55874">
    <property type="entry name" value="ATPase domain of HSP90 chaperone/DNA topoisomerase II/histidine kinase"/>
    <property type="match status" value="1"/>
</dbReference>
<evidence type="ECO:0000259" key="21">
    <source>
        <dbReference type="PROSITE" id="PS50112"/>
    </source>
</evidence>
<dbReference type="InterPro" id="IPR000700">
    <property type="entry name" value="PAS-assoc_C"/>
</dbReference>
<feature type="modified residue" description="4-aspartylphosphate" evidence="17">
    <location>
        <position position="1013"/>
    </location>
</feature>
<dbReference type="Pfam" id="PF13185">
    <property type="entry name" value="GAF_2"/>
    <property type="match status" value="1"/>
</dbReference>
<dbReference type="Pfam" id="PF08448">
    <property type="entry name" value="PAS_4"/>
    <property type="match status" value="1"/>
</dbReference>
<dbReference type="GO" id="GO:0000155">
    <property type="term" value="F:phosphorelay sensor kinase activity"/>
    <property type="evidence" value="ECO:0007669"/>
    <property type="project" value="InterPro"/>
</dbReference>
<dbReference type="Gene3D" id="3.30.450.40">
    <property type="match status" value="1"/>
</dbReference>
<dbReference type="InterPro" id="IPR036097">
    <property type="entry name" value="HisK_dim/P_sf"/>
</dbReference>
<dbReference type="SUPFAM" id="SSF47384">
    <property type="entry name" value="Homodimeric domain of signal transducing histidine kinase"/>
    <property type="match status" value="1"/>
</dbReference>
<evidence type="ECO:0000256" key="10">
    <source>
        <dbReference type="ARBA" id="ARBA00022737"/>
    </source>
</evidence>
<evidence type="ECO:0000259" key="22">
    <source>
        <dbReference type="PROSITE" id="PS50113"/>
    </source>
</evidence>
<evidence type="ECO:0000256" key="18">
    <source>
        <dbReference type="SAM" id="Coils"/>
    </source>
</evidence>
<evidence type="ECO:0000256" key="13">
    <source>
        <dbReference type="ARBA" id="ARBA00022989"/>
    </source>
</evidence>
<dbReference type="InterPro" id="IPR036890">
    <property type="entry name" value="HATPase_C_sf"/>
</dbReference>
<dbReference type="PROSITE" id="PS50113">
    <property type="entry name" value="PAC"/>
    <property type="match status" value="2"/>
</dbReference>
<dbReference type="InterPro" id="IPR003018">
    <property type="entry name" value="GAF"/>
</dbReference>
<evidence type="ECO:0000256" key="5">
    <source>
        <dbReference type="ARBA" id="ARBA00022475"/>
    </source>
</evidence>
<protein>
    <recommendedName>
        <fullName evidence="16">Circadian input-output histidine kinase CikA</fullName>
        <ecNumber evidence="4">2.7.13.3</ecNumber>
    </recommendedName>
</protein>
<dbReference type="SUPFAM" id="SSF55785">
    <property type="entry name" value="PYP-like sensor domain (PAS domain)"/>
    <property type="match status" value="3"/>
</dbReference>
<dbReference type="Pfam" id="PF02518">
    <property type="entry name" value="HATPase_c"/>
    <property type="match status" value="1"/>
</dbReference>
<dbReference type="NCBIfam" id="TIGR00229">
    <property type="entry name" value="sensory_box"/>
    <property type="match status" value="3"/>
</dbReference>
<evidence type="ECO:0000313" key="23">
    <source>
        <dbReference type="EMBL" id="HFN01355.1"/>
    </source>
</evidence>
<feature type="domain" description="Response regulatory" evidence="20">
    <location>
        <begin position="964"/>
        <end position="1082"/>
    </location>
</feature>
<feature type="domain" description="PAS" evidence="21">
    <location>
        <begin position="308"/>
        <end position="379"/>
    </location>
</feature>
<dbReference type="InterPro" id="IPR013656">
    <property type="entry name" value="PAS_4"/>
</dbReference>
<dbReference type="Pfam" id="PF00512">
    <property type="entry name" value="HisKA"/>
    <property type="match status" value="1"/>
</dbReference>
<comment type="similarity">
    <text evidence="3">In the N-terminal section; belongs to the phytochrome family.</text>
</comment>
<keyword evidence="15" id="KW-0472">Membrane</keyword>
<keyword evidence="7 17" id="KW-0597">Phosphoprotein</keyword>
<dbReference type="Gene3D" id="3.30.450.20">
    <property type="entry name" value="PAS domain"/>
    <property type="match status" value="3"/>
</dbReference>
<feature type="coiled-coil region" evidence="18">
    <location>
        <begin position="107"/>
        <end position="141"/>
    </location>
</feature>
<feature type="domain" description="PAC" evidence="22">
    <location>
        <begin position="625"/>
        <end position="677"/>
    </location>
</feature>
<dbReference type="SMART" id="SM00086">
    <property type="entry name" value="PAC"/>
    <property type="match status" value="3"/>
</dbReference>
<dbReference type="GO" id="GO:0000166">
    <property type="term" value="F:nucleotide binding"/>
    <property type="evidence" value="ECO:0007669"/>
    <property type="project" value="UniProtKB-KW"/>
</dbReference>
<reference evidence="23" key="1">
    <citation type="journal article" date="2020" name="mSystems">
        <title>Genome- and Community-Level Interaction Insights into Carbon Utilization and Element Cycling Functions of Hydrothermarchaeota in Hydrothermal Sediment.</title>
        <authorList>
            <person name="Zhou Z."/>
            <person name="Liu Y."/>
            <person name="Xu W."/>
            <person name="Pan J."/>
            <person name="Luo Z.H."/>
            <person name="Li M."/>
        </authorList>
    </citation>
    <scope>NUCLEOTIDE SEQUENCE [LARGE SCALE GENOMIC DNA]</scope>
    <source>
        <strain evidence="23">SpSt-418</strain>
    </source>
</reference>
<evidence type="ECO:0000259" key="19">
    <source>
        <dbReference type="PROSITE" id="PS50109"/>
    </source>
</evidence>
<dbReference type="PANTHER" id="PTHR43547:SF2">
    <property type="entry name" value="HYBRID SIGNAL TRANSDUCTION HISTIDINE KINASE C"/>
    <property type="match status" value="1"/>
</dbReference>
<dbReference type="InterPro" id="IPR000014">
    <property type="entry name" value="PAS"/>
</dbReference>
<evidence type="ECO:0000256" key="16">
    <source>
        <dbReference type="ARBA" id="ARBA00074306"/>
    </source>
</evidence>
<keyword evidence="18" id="KW-0175">Coiled coil</keyword>
<dbReference type="EC" id="2.7.13.3" evidence="4"/>
<dbReference type="PANTHER" id="PTHR43547">
    <property type="entry name" value="TWO-COMPONENT HISTIDINE KINASE"/>
    <property type="match status" value="1"/>
</dbReference>
<dbReference type="CDD" id="cd00156">
    <property type="entry name" value="REC"/>
    <property type="match status" value="1"/>
</dbReference>
<keyword evidence="9" id="KW-0812">Transmembrane</keyword>
<evidence type="ECO:0000256" key="14">
    <source>
        <dbReference type="ARBA" id="ARBA00023012"/>
    </source>
</evidence>
<evidence type="ECO:0000256" key="17">
    <source>
        <dbReference type="PROSITE-ProRule" id="PRU00169"/>
    </source>
</evidence>
<dbReference type="FunFam" id="3.30.565.10:FF:000010">
    <property type="entry name" value="Sensor histidine kinase RcsC"/>
    <property type="match status" value="1"/>
</dbReference>
<name>A0A7C3PJD7_9CYAN</name>
<keyword evidence="14" id="KW-0902">Two-component regulatory system</keyword>
<dbReference type="EMBL" id="DSRU01000400">
    <property type="protein sequence ID" value="HFN01355.1"/>
    <property type="molecule type" value="Genomic_DNA"/>
</dbReference>
<feature type="domain" description="Histidine kinase" evidence="19">
    <location>
        <begin position="702"/>
        <end position="936"/>
    </location>
</feature>
<dbReference type="SMART" id="SM00387">
    <property type="entry name" value="HATPase_c"/>
    <property type="match status" value="1"/>
</dbReference>
<dbReference type="PROSITE" id="PS50112">
    <property type="entry name" value="PAS"/>
    <property type="match status" value="3"/>
</dbReference>
<evidence type="ECO:0000256" key="2">
    <source>
        <dbReference type="ARBA" id="ARBA00004429"/>
    </source>
</evidence>
<dbReference type="GO" id="GO:0005886">
    <property type="term" value="C:plasma membrane"/>
    <property type="evidence" value="ECO:0007669"/>
    <property type="project" value="UniProtKB-SubCell"/>
</dbReference>
<evidence type="ECO:0000256" key="12">
    <source>
        <dbReference type="ARBA" id="ARBA00022777"/>
    </source>
</evidence>
<dbReference type="CDD" id="cd00130">
    <property type="entry name" value="PAS"/>
    <property type="match status" value="3"/>
</dbReference>
<keyword evidence="12" id="KW-0418">Kinase</keyword>
<dbReference type="CDD" id="cd16922">
    <property type="entry name" value="HATPase_EvgS-ArcB-TorS-like"/>
    <property type="match status" value="1"/>
</dbReference>
<dbReference type="CDD" id="cd17580">
    <property type="entry name" value="REC_2_DhkD-like"/>
    <property type="match status" value="1"/>
</dbReference>
<accession>A0A7C3PJD7</accession>
<dbReference type="InterPro" id="IPR013655">
    <property type="entry name" value="PAS_fold_3"/>
</dbReference>
<dbReference type="InterPro" id="IPR029016">
    <property type="entry name" value="GAF-like_dom_sf"/>
</dbReference>
<keyword evidence="8" id="KW-0808">Transferase</keyword>
<dbReference type="InterPro" id="IPR001610">
    <property type="entry name" value="PAC"/>
</dbReference>
<dbReference type="SMART" id="SM00448">
    <property type="entry name" value="REC"/>
    <property type="match status" value="2"/>
</dbReference>
<dbReference type="InterPro" id="IPR003661">
    <property type="entry name" value="HisK_dim/P_dom"/>
</dbReference>
<dbReference type="PROSITE" id="PS50109">
    <property type="entry name" value="HIS_KIN"/>
    <property type="match status" value="1"/>
</dbReference>
<dbReference type="SUPFAM" id="SSF55781">
    <property type="entry name" value="GAF domain-like"/>
    <property type="match status" value="1"/>
</dbReference>
<evidence type="ECO:0000256" key="6">
    <source>
        <dbReference type="ARBA" id="ARBA00022519"/>
    </source>
</evidence>
<proteinExistence type="inferred from homology"/>
<dbReference type="PRINTS" id="PR00344">
    <property type="entry name" value="BCTRLSENSOR"/>
</dbReference>
<keyword evidence="13" id="KW-1133">Transmembrane helix</keyword>
<dbReference type="InterPro" id="IPR001789">
    <property type="entry name" value="Sig_transdc_resp-reg_receiver"/>
</dbReference>
<dbReference type="SUPFAM" id="SSF52172">
    <property type="entry name" value="CheY-like"/>
    <property type="match status" value="2"/>
</dbReference>
<comment type="catalytic activity">
    <reaction evidence="1">
        <text>ATP + protein L-histidine = ADP + protein N-phospho-L-histidine.</text>
        <dbReference type="EC" id="2.7.13.3"/>
    </reaction>
</comment>
<dbReference type="PROSITE" id="PS50110">
    <property type="entry name" value="RESPONSE_REGULATORY"/>
    <property type="match status" value="2"/>
</dbReference>
<feature type="domain" description="PAC" evidence="22">
    <location>
        <begin position="366"/>
        <end position="428"/>
    </location>
</feature>
<dbReference type="SMART" id="SM00388">
    <property type="entry name" value="HisKA"/>
    <property type="match status" value="1"/>
</dbReference>
<dbReference type="CDD" id="cd00082">
    <property type="entry name" value="HisKA"/>
    <property type="match status" value="1"/>
</dbReference>
<dbReference type="Gene3D" id="3.40.50.2300">
    <property type="match status" value="2"/>
</dbReference>
<dbReference type="SMART" id="SM00091">
    <property type="entry name" value="PAS"/>
    <property type="match status" value="3"/>
</dbReference>
<evidence type="ECO:0000259" key="20">
    <source>
        <dbReference type="PROSITE" id="PS50110"/>
    </source>
</evidence>
<feature type="modified residue" description="4-aspartylphosphate" evidence="17">
    <location>
        <position position="57"/>
    </location>
</feature>
<keyword evidence="10" id="KW-0677">Repeat</keyword>